<dbReference type="PANTHER" id="PTHR34301:SF8">
    <property type="entry name" value="ATPASE DOMAIN-CONTAINING PROTEIN"/>
    <property type="match status" value="1"/>
</dbReference>
<dbReference type="SUPFAM" id="SSF52540">
    <property type="entry name" value="P-loop containing nucleoside triphosphate hydrolases"/>
    <property type="match status" value="1"/>
</dbReference>
<dbReference type="Pfam" id="PF13191">
    <property type="entry name" value="AAA_16"/>
    <property type="match status" value="1"/>
</dbReference>
<evidence type="ECO:0000313" key="2">
    <source>
        <dbReference type="EMBL" id="GGB36078.1"/>
    </source>
</evidence>
<dbReference type="RefSeq" id="WP_188837681.1">
    <property type="nucleotide sequence ID" value="NZ_BMHI01000004.1"/>
</dbReference>
<dbReference type="InterPro" id="IPR027417">
    <property type="entry name" value="P-loop_NTPase"/>
</dbReference>
<dbReference type="PANTHER" id="PTHR34301">
    <property type="entry name" value="DNA-BINDING PROTEIN-RELATED"/>
    <property type="match status" value="1"/>
</dbReference>
<organism evidence="2 3">
    <name type="scientific">Flexivirga endophytica</name>
    <dbReference type="NCBI Taxonomy" id="1849103"/>
    <lineage>
        <taxon>Bacteria</taxon>
        <taxon>Bacillati</taxon>
        <taxon>Actinomycetota</taxon>
        <taxon>Actinomycetes</taxon>
        <taxon>Micrococcales</taxon>
        <taxon>Dermacoccaceae</taxon>
        <taxon>Flexivirga</taxon>
    </lineage>
</organism>
<dbReference type="InterPro" id="IPR041664">
    <property type="entry name" value="AAA_16"/>
</dbReference>
<protein>
    <recommendedName>
        <fullName evidence="1">Orc1-like AAA ATPase domain-containing protein</fullName>
    </recommendedName>
</protein>
<dbReference type="Proteomes" id="UP000636793">
    <property type="component" value="Unassembled WGS sequence"/>
</dbReference>
<evidence type="ECO:0000313" key="3">
    <source>
        <dbReference type="Proteomes" id="UP000636793"/>
    </source>
</evidence>
<dbReference type="Gene3D" id="3.40.50.300">
    <property type="entry name" value="P-loop containing nucleotide triphosphate hydrolases"/>
    <property type="match status" value="1"/>
</dbReference>
<feature type="domain" description="Orc1-like AAA ATPase" evidence="1">
    <location>
        <begin position="16"/>
        <end position="190"/>
    </location>
</feature>
<sequence length="398" mass="42827">MAQPSPYTPGAVAREVPGRNRQLAAIEERLDLLATIGRLVPRIRVDHGPRGVGKTSLLRQVEQRAKAKDADTIWVTAGESSGLVPAIADGAERLVRRWPAKMKERVTEALSHLELKVTGGVPGVASIEAGWSAAGGRRRARGATREFEDLIVATTQASLDRKHSGLVILIDEVQAADPASLRTISYAWQHFQSERRDLPVALFAAGLPESVGVINAAVSNSERFAYRQLKDLTPDAAAVALANPARQLGVGWSADALDAAVRYAAGYPHTVQLIGENAWQHAGFPDSGATIKREHVEAAAADVEEDLRELFTARLSKVTRQVELDFVLAMARLGDGPVRRSTIAAEMGKPTDALGVPRSRLIGAGIITDSSHGYLEFTVPGFAAFVRDVHDLELVEED</sequence>
<gene>
    <name evidence="2" type="ORF">GCM10011492_28480</name>
</gene>
<reference evidence="2" key="1">
    <citation type="journal article" date="2014" name="Int. J. Syst. Evol. Microbiol.">
        <title>Complete genome sequence of Corynebacterium casei LMG S-19264T (=DSM 44701T), isolated from a smear-ripened cheese.</title>
        <authorList>
            <consortium name="US DOE Joint Genome Institute (JGI-PGF)"/>
            <person name="Walter F."/>
            <person name="Albersmeier A."/>
            <person name="Kalinowski J."/>
            <person name="Ruckert C."/>
        </authorList>
    </citation>
    <scope>NUCLEOTIDE SEQUENCE</scope>
    <source>
        <strain evidence="2">CGMCC 1.15085</strain>
    </source>
</reference>
<proteinExistence type="predicted"/>
<accession>A0A916TAH0</accession>
<dbReference type="EMBL" id="BMHI01000004">
    <property type="protein sequence ID" value="GGB36078.1"/>
    <property type="molecule type" value="Genomic_DNA"/>
</dbReference>
<dbReference type="AlphaFoldDB" id="A0A916TAH0"/>
<keyword evidence="3" id="KW-1185">Reference proteome</keyword>
<comment type="caution">
    <text evidence="2">The sequence shown here is derived from an EMBL/GenBank/DDBJ whole genome shotgun (WGS) entry which is preliminary data.</text>
</comment>
<reference evidence="2" key="2">
    <citation type="submission" date="2020-09" db="EMBL/GenBank/DDBJ databases">
        <authorList>
            <person name="Sun Q."/>
            <person name="Zhou Y."/>
        </authorList>
    </citation>
    <scope>NUCLEOTIDE SEQUENCE</scope>
    <source>
        <strain evidence="2">CGMCC 1.15085</strain>
    </source>
</reference>
<name>A0A916TAH0_9MICO</name>
<evidence type="ECO:0000259" key="1">
    <source>
        <dbReference type="Pfam" id="PF13191"/>
    </source>
</evidence>